<accession>A0ABP8QTE8</accession>
<protein>
    <recommendedName>
        <fullName evidence="9">EamA domain-containing protein</fullName>
    </recommendedName>
</protein>
<name>A0ABP8QTE8_9ACTN</name>
<dbReference type="InterPro" id="IPR000620">
    <property type="entry name" value="EamA_dom"/>
</dbReference>
<gene>
    <name evidence="10" type="ORF">GCM10023191_070040</name>
</gene>
<feature type="chain" id="PRO_5045121170" description="EamA domain-containing protein" evidence="8">
    <location>
        <begin position="21"/>
        <end position="251"/>
    </location>
</feature>
<evidence type="ECO:0000313" key="11">
    <source>
        <dbReference type="Proteomes" id="UP001500503"/>
    </source>
</evidence>
<keyword evidence="11" id="KW-1185">Reference proteome</keyword>
<evidence type="ECO:0000256" key="8">
    <source>
        <dbReference type="SAM" id="SignalP"/>
    </source>
</evidence>
<keyword evidence="8" id="KW-0732">Signal</keyword>
<organism evidence="10 11">
    <name type="scientific">Actinoallomurus oryzae</name>
    <dbReference type="NCBI Taxonomy" id="502180"/>
    <lineage>
        <taxon>Bacteria</taxon>
        <taxon>Bacillati</taxon>
        <taxon>Actinomycetota</taxon>
        <taxon>Actinomycetes</taxon>
        <taxon>Streptosporangiales</taxon>
        <taxon>Thermomonosporaceae</taxon>
        <taxon>Actinoallomurus</taxon>
    </lineage>
</organism>
<feature type="region of interest" description="Disordered" evidence="6">
    <location>
        <begin position="213"/>
        <end position="251"/>
    </location>
</feature>
<feature type="domain" description="EamA" evidence="9">
    <location>
        <begin position="70"/>
        <end position="204"/>
    </location>
</feature>
<keyword evidence="5 7" id="KW-0472">Membrane</keyword>
<dbReference type="EMBL" id="BAABHF010000043">
    <property type="protein sequence ID" value="GAA4509184.1"/>
    <property type="molecule type" value="Genomic_DNA"/>
</dbReference>
<evidence type="ECO:0000256" key="3">
    <source>
        <dbReference type="ARBA" id="ARBA00022692"/>
    </source>
</evidence>
<evidence type="ECO:0000256" key="2">
    <source>
        <dbReference type="ARBA" id="ARBA00007362"/>
    </source>
</evidence>
<reference evidence="11" key="1">
    <citation type="journal article" date="2019" name="Int. J. Syst. Evol. Microbiol.">
        <title>The Global Catalogue of Microorganisms (GCM) 10K type strain sequencing project: providing services to taxonomists for standard genome sequencing and annotation.</title>
        <authorList>
            <consortium name="The Broad Institute Genomics Platform"/>
            <consortium name="The Broad Institute Genome Sequencing Center for Infectious Disease"/>
            <person name="Wu L."/>
            <person name="Ma J."/>
        </authorList>
    </citation>
    <scope>NUCLEOTIDE SEQUENCE [LARGE SCALE GENOMIC DNA]</scope>
    <source>
        <strain evidence="11">JCM 17933</strain>
    </source>
</reference>
<dbReference type="RefSeq" id="WP_345471216.1">
    <property type="nucleotide sequence ID" value="NZ_BAABHF010000043.1"/>
</dbReference>
<evidence type="ECO:0000256" key="1">
    <source>
        <dbReference type="ARBA" id="ARBA00004141"/>
    </source>
</evidence>
<feature type="signal peptide" evidence="8">
    <location>
        <begin position="1"/>
        <end position="20"/>
    </location>
</feature>
<dbReference type="PANTHER" id="PTHR32322">
    <property type="entry name" value="INNER MEMBRANE TRANSPORTER"/>
    <property type="match status" value="1"/>
</dbReference>
<sequence>MAMVIAVCAVSATAPLTAFASAPALALAFWRNGLGFATNGAIVTALLTVAVIGAAAASGIDIRSGGNALLGDLLALVGAVAQAGYTALSERARSGLSTPLYSALSSCVCAVGLLVACLATGTPLMRFDRNTELALLGLLILPQLLGLGSLNFALGRGSATTTSVLLLLESPVAAAIAWLWMGQTPEPSTLPGLLLIIVGVAVVVSSSTTQSERFIGRHRAEGSRSRPRRTGAPEPSENPVGRHRAERSRVG</sequence>
<evidence type="ECO:0000256" key="6">
    <source>
        <dbReference type="SAM" id="MobiDB-lite"/>
    </source>
</evidence>
<feature type="transmembrane region" description="Helical" evidence="7">
    <location>
        <begin position="100"/>
        <end position="121"/>
    </location>
</feature>
<dbReference type="Proteomes" id="UP001500503">
    <property type="component" value="Unassembled WGS sequence"/>
</dbReference>
<evidence type="ECO:0000313" key="10">
    <source>
        <dbReference type="EMBL" id="GAA4509184.1"/>
    </source>
</evidence>
<evidence type="ECO:0000256" key="5">
    <source>
        <dbReference type="ARBA" id="ARBA00023136"/>
    </source>
</evidence>
<dbReference type="SUPFAM" id="SSF103481">
    <property type="entry name" value="Multidrug resistance efflux transporter EmrE"/>
    <property type="match status" value="1"/>
</dbReference>
<keyword evidence="3 7" id="KW-0812">Transmembrane</keyword>
<keyword evidence="4 7" id="KW-1133">Transmembrane helix</keyword>
<feature type="transmembrane region" description="Helical" evidence="7">
    <location>
        <begin position="69"/>
        <end position="88"/>
    </location>
</feature>
<dbReference type="InterPro" id="IPR050638">
    <property type="entry name" value="AA-Vitamin_Transporters"/>
</dbReference>
<dbReference type="Pfam" id="PF00892">
    <property type="entry name" value="EamA"/>
    <property type="match status" value="1"/>
</dbReference>
<evidence type="ECO:0000256" key="7">
    <source>
        <dbReference type="SAM" id="Phobius"/>
    </source>
</evidence>
<feature type="transmembrane region" description="Helical" evidence="7">
    <location>
        <begin position="36"/>
        <end position="57"/>
    </location>
</feature>
<feature type="compositionally biased region" description="Basic residues" evidence="6">
    <location>
        <begin position="241"/>
        <end position="251"/>
    </location>
</feature>
<evidence type="ECO:0000259" key="9">
    <source>
        <dbReference type="Pfam" id="PF00892"/>
    </source>
</evidence>
<dbReference type="InterPro" id="IPR037185">
    <property type="entry name" value="EmrE-like"/>
</dbReference>
<comment type="subcellular location">
    <subcellularLocation>
        <location evidence="1">Membrane</location>
        <topology evidence="1">Multi-pass membrane protein</topology>
    </subcellularLocation>
</comment>
<dbReference type="PANTHER" id="PTHR32322:SF2">
    <property type="entry name" value="EAMA DOMAIN-CONTAINING PROTEIN"/>
    <property type="match status" value="1"/>
</dbReference>
<feature type="transmembrane region" description="Helical" evidence="7">
    <location>
        <begin position="192"/>
        <end position="209"/>
    </location>
</feature>
<feature type="transmembrane region" description="Helical" evidence="7">
    <location>
        <begin position="133"/>
        <end position="154"/>
    </location>
</feature>
<feature type="transmembrane region" description="Helical" evidence="7">
    <location>
        <begin position="160"/>
        <end position="180"/>
    </location>
</feature>
<comment type="similarity">
    <text evidence="2">Belongs to the EamA transporter family.</text>
</comment>
<feature type="compositionally biased region" description="Basic and acidic residues" evidence="6">
    <location>
        <begin position="214"/>
        <end position="224"/>
    </location>
</feature>
<evidence type="ECO:0000256" key="4">
    <source>
        <dbReference type="ARBA" id="ARBA00022989"/>
    </source>
</evidence>
<proteinExistence type="inferred from homology"/>
<comment type="caution">
    <text evidence="10">The sequence shown here is derived from an EMBL/GenBank/DDBJ whole genome shotgun (WGS) entry which is preliminary data.</text>
</comment>